<dbReference type="Proteomes" id="UP001217089">
    <property type="component" value="Unassembled WGS sequence"/>
</dbReference>
<keyword evidence="3" id="KW-1185">Reference proteome</keyword>
<gene>
    <name evidence="2" type="ORF">KUTeg_017479</name>
</gene>
<feature type="non-terminal residue" evidence="2">
    <location>
        <position position="264"/>
    </location>
</feature>
<organism evidence="2 3">
    <name type="scientific">Tegillarca granosa</name>
    <name type="common">Malaysian cockle</name>
    <name type="synonym">Anadara granosa</name>
    <dbReference type="NCBI Taxonomy" id="220873"/>
    <lineage>
        <taxon>Eukaryota</taxon>
        <taxon>Metazoa</taxon>
        <taxon>Spiralia</taxon>
        <taxon>Lophotrochozoa</taxon>
        <taxon>Mollusca</taxon>
        <taxon>Bivalvia</taxon>
        <taxon>Autobranchia</taxon>
        <taxon>Pteriomorphia</taxon>
        <taxon>Arcoida</taxon>
        <taxon>Arcoidea</taxon>
        <taxon>Arcidae</taxon>
        <taxon>Tegillarca</taxon>
    </lineage>
</organism>
<evidence type="ECO:0000256" key="1">
    <source>
        <dbReference type="SAM" id="Phobius"/>
    </source>
</evidence>
<keyword evidence="1" id="KW-1133">Transmembrane helix</keyword>
<protein>
    <submittedName>
        <fullName evidence="2">Uncharacterized protein</fullName>
    </submittedName>
</protein>
<sequence>MFDSTSVKNSRIITKYSIHIVILTITFISSLPVRGHNMFWGVGGNDPAQVRQMNATELEKTIQARIKYMTDLTRGKYYSEKIYDMVHAADPGPKLFLNDYDVLAVGSNTDHRLDTLAKSGLPLWITELTVPNDDENIRADWYENVNAAGRPEISVPDLMTTPAPTHKHHVTHDGYHHLGQQTSSSTSATLQCATRYSTYSEIGDDKITSVACLQDEVLTSCSMITRVVLPIRIMVKWMEHTAPYKVVWHKQQDDKMEGALTPVM</sequence>
<dbReference type="InterPro" id="IPR017853">
    <property type="entry name" value="GH"/>
</dbReference>
<dbReference type="InterPro" id="IPR044846">
    <property type="entry name" value="GH10"/>
</dbReference>
<dbReference type="Gene3D" id="2.60.120.690">
    <property type="entry name" value="Proprotein convertase subtilisin/kexin type 9"/>
    <property type="match status" value="1"/>
</dbReference>
<accession>A0ABQ9EJ38</accession>
<keyword evidence="1" id="KW-0812">Transmembrane</keyword>
<reference evidence="2 3" key="1">
    <citation type="submission" date="2022-12" db="EMBL/GenBank/DDBJ databases">
        <title>Chromosome-level genome of Tegillarca granosa.</title>
        <authorList>
            <person name="Kim J."/>
        </authorList>
    </citation>
    <scope>NUCLEOTIDE SEQUENCE [LARGE SCALE GENOMIC DNA]</scope>
    <source>
        <strain evidence="2">Teg-2019</strain>
        <tissue evidence="2">Adductor muscle</tissue>
    </source>
</reference>
<name>A0ABQ9EJ38_TEGGR</name>
<proteinExistence type="predicted"/>
<evidence type="ECO:0000313" key="3">
    <source>
        <dbReference type="Proteomes" id="UP001217089"/>
    </source>
</evidence>
<keyword evidence="1" id="KW-0472">Membrane</keyword>
<feature type="transmembrane region" description="Helical" evidence="1">
    <location>
        <begin position="12"/>
        <end position="31"/>
    </location>
</feature>
<comment type="caution">
    <text evidence="2">The sequence shown here is derived from an EMBL/GenBank/DDBJ whole genome shotgun (WGS) entry which is preliminary data.</text>
</comment>
<evidence type="ECO:0000313" key="2">
    <source>
        <dbReference type="EMBL" id="KAJ8303896.1"/>
    </source>
</evidence>
<dbReference type="SUPFAM" id="SSF51445">
    <property type="entry name" value="(Trans)glycosidases"/>
    <property type="match status" value="1"/>
</dbReference>
<dbReference type="PANTHER" id="PTHR31490">
    <property type="entry name" value="GLYCOSYL HYDROLASE"/>
    <property type="match status" value="1"/>
</dbReference>
<dbReference type="EMBL" id="JARBDR010000903">
    <property type="protein sequence ID" value="KAJ8303896.1"/>
    <property type="molecule type" value="Genomic_DNA"/>
</dbReference>
<dbReference type="PANTHER" id="PTHR31490:SF1">
    <property type="entry name" value="ENDO-1,4-BETA-XYLANASE 1"/>
    <property type="match status" value="1"/>
</dbReference>